<feature type="compositionally biased region" description="Basic and acidic residues" evidence="1">
    <location>
        <begin position="8"/>
        <end position="30"/>
    </location>
</feature>
<reference evidence="2 3" key="1">
    <citation type="submission" date="2018-08" db="EMBL/GenBank/DDBJ databases">
        <title>Genomic Encyclopedia of Type Strains, Phase III (KMG-III): the genomes of soil and plant-associated and newly described type strains.</title>
        <authorList>
            <person name="Whitman W."/>
        </authorList>
    </citation>
    <scope>NUCLEOTIDE SEQUENCE [LARGE SCALE GENOMIC DNA]</scope>
    <source>
        <strain evidence="2 3">CGMCC 1.10966</strain>
    </source>
</reference>
<protein>
    <submittedName>
        <fullName evidence="2">Uncharacterized protein</fullName>
    </submittedName>
</protein>
<dbReference type="Proteomes" id="UP000256304">
    <property type="component" value="Unassembled WGS sequence"/>
</dbReference>
<evidence type="ECO:0000313" key="2">
    <source>
        <dbReference type="EMBL" id="REE88957.1"/>
    </source>
</evidence>
<evidence type="ECO:0000313" key="3">
    <source>
        <dbReference type="Proteomes" id="UP000256304"/>
    </source>
</evidence>
<keyword evidence="3" id="KW-1185">Reference proteome</keyword>
<evidence type="ECO:0000256" key="1">
    <source>
        <dbReference type="SAM" id="MobiDB-lite"/>
    </source>
</evidence>
<dbReference type="RefSeq" id="WP_181909456.1">
    <property type="nucleotide sequence ID" value="NZ_QTTN01000007.1"/>
</dbReference>
<proteinExistence type="predicted"/>
<dbReference type="EMBL" id="QTTN01000007">
    <property type="protein sequence ID" value="REE88957.1"/>
    <property type="molecule type" value="Genomic_DNA"/>
</dbReference>
<organism evidence="2 3">
    <name type="scientific">Paenibacillus taihuensis</name>
    <dbReference type="NCBI Taxonomy" id="1156355"/>
    <lineage>
        <taxon>Bacteria</taxon>
        <taxon>Bacillati</taxon>
        <taxon>Bacillota</taxon>
        <taxon>Bacilli</taxon>
        <taxon>Bacillales</taxon>
        <taxon>Paenibacillaceae</taxon>
        <taxon>Paenibacillus</taxon>
    </lineage>
</organism>
<gene>
    <name evidence="2" type="ORF">A8990_10753</name>
</gene>
<comment type="caution">
    <text evidence="2">The sequence shown here is derived from an EMBL/GenBank/DDBJ whole genome shotgun (WGS) entry which is preliminary data.</text>
</comment>
<feature type="region of interest" description="Disordered" evidence="1">
    <location>
        <begin position="1"/>
        <end position="32"/>
    </location>
</feature>
<sequence length="53" mass="6115">MNEQEMNDDMRDLQNSQERDTDLIEAKETDEPVQFDSAIFATNGAIDPRALRE</sequence>
<accession>A0A3D9S729</accession>
<name>A0A3D9S729_9BACL</name>
<dbReference type="AlphaFoldDB" id="A0A3D9S729"/>